<reference evidence="2 3" key="1">
    <citation type="journal article" date="2016" name="Mol. Biol. Evol.">
        <title>Comparative Genomics of Early-Diverging Mushroom-Forming Fungi Provides Insights into the Origins of Lignocellulose Decay Capabilities.</title>
        <authorList>
            <person name="Nagy L.G."/>
            <person name="Riley R."/>
            <person name="Tritt A."/>
            <person name="Adam C."/>
            <person name="Daum C."/>
            <person name="Floudas D."/>
            <person name="Sun H."/>
            <person name="Yadav J.S."/>
            <person name="Pangilinan J."/>
            <person name="Larsson K.H."/>
            <person name="Matsuura K."/>
            <person name="Barry K."/>
            <person name="Labutti K."/>
            <person name="Kuo R."/>
            <person name="Ohm R.A."/>
            <person name="Bhattacharya S.S."/>
            <person name="Shirouzu T."/>
            <person name="Yoshinaga Y."/>
            <person name="Martin F.M."/>
            <person name="Grigoriev I.V."/>
            <person name="Hibbett D.S."/>
        </authorList>
    </citation>
    <scope>NUCLEOTIDE SEQUENCE [LARGE SCALE GENOMIC DNA]</scope>
    <source>
        <strain evidence="2 3">HHB12029</strain>
    </source>
</reference>
<proteinExistence type="predicted"/>
<sequence>MSANEHDVTNTEPKLLLPPTATAAEAEAAAEPTMQVLEVDGAKILLDKLGPVVVNTDGSISRIANWHELSEHERKTTLRRIGQRNQERRAALLEKAKAQSES</sequence>
<evidence type="ECO:0000313" key="2">
    <source>
        <dbReference type="EMBL" id="KZW04243.1"/>
    </source>
</evidence>
<dbReference type="OrthoDB" id="4590138at2759"/>
<organism evidence="2 3">
    <name type="scientific">Exidia glandulosa HHB12029</name>
    <dbReference type="NCBI Taxonomy" id="1314781"/>
    <lineage>
        <taxon>Eukaryota</taxon>
        <taxon>Fungi</taxon>
        <taxon>Dikarya</taxon>
        <taxon>Basidiomycota</taxon>
        <taxon>Agaricomycotina</taxon>
        <taxon>Agaricomycetes</taxon>
        <taxon>Auriculariales</taxon>
        <taxon>Exidiaceae</taxon>
        <taxon>Exidia</taxon>
    </lineage>
</organism>
<name>A0A165QYD7_EXIGL</name>
<feature type="region of interest" description="Disordered" evidence="1">
    <location>
        <begin position="1"/>
        <end position="29"/>
    </location>
</feature>
<dbReference type="PANTHER" id="PTHR39474:SF1">
    <property type="entry name" value="FUNGAL SPECIFIC TRANSCRIPTION FACTOR"/>
    <property type="match status" value="1"/>
</dbReference>
<evidence type="ECO:0000256" key="1">
    <source>
        <dbReference type="SAM" id="MobiDB-lite"/>
    </source>
</evidence>
<dbReference type="InParanoid" id="A0A165QYD7"/>
<feature type="region of interest" description="Disordered" evidence="1">
    <location>
        <begin position="81"/>
        <end position="102"/>
    </location>
</feature>
<feature type="compositionally biased region" description="Basic and acidic residues" evidence="1">
    <location>
        <begin position="85"/>
        <end position="102"/>
    </location>
</feature>
<protein>
    <submittedName>
        <fullName evidence="2">Uncharacterized protein</fullName>
    </submittedName>
</protein>
<gene>
    <name evidence="2" type="ORF">EXIGLDRAFT_758538</name>
</gene>
<accession>A0A165QYD7</accession>
<evidence type="ECO:0000313" key="3">
    <source>
        <dbReference type="Proteomes" id="UP000077266"/>
    </source>
</evidence>
<dbReference type="STRING" id="1314781.A0A165QYD7"/>
<feature type="compositionally biased region" description="Low complexity" evidence="1">
    <location>
        <begin position="15"/>
        <end position="29"/>
    </location>
</feature>
<dbReference type="EMBL" id="KV425882">
    <property type="protein sequence ID" value="KZW04243.1"/>
    <property type="molecule type" value="Genomic_DNA"/>
</dbReference>
<keyword evidence="3" id="KW-1185">Reference proteome</keyword>
<dbReference type="Proteomes" id="UP000077266">
    <property type="component" value="Unassembled WGS sequence"/>
</dbReference>
<dbReference type="AlphaFoldDB" id="A0A165QYD7"/>
<dbReference type="PANTHER" id="PTHR39474">
    <property type="entry name" value="UNNAMED PRODUCT"/>
    <property type="match status" value="1"/>
</dbReference>